<dbReference type="AlphaFoldDB" id="A0A3M6V094"/>
<name>A0A3M6V094_POCDA</name>
<accession>A0A3M6V094</accession>
<evidence type="ECO:0000313" key="2">
    <source>
        <dbReference type="Proteomes" id="UP000275408"/>
    </source>
</evidence>
<organism evidence="1 2">
    <name type="scientific">Pocillopora damicornis</name>
    <name type="common">Cauliflower coral</name>
    <name type="synonym">Millepora damicornis</name>
    <dbReference type="NCBI Taxonomy" id="46731"/>
    <lineage>
        <taxon>Eukaryota</taxon>
        <taxon>Metazoa</taxon>
        <taxon>Cnidaria</taxon>
        <taxon>Anthozoa</taxon>
        <taxon>Hexacorallia</taxon>
        <taxon>Scleractinia</taxon>
        <taxon>Astrocoeniina</taxon>
        <taxon>Pocilloporidae</taxon>
        <taxon>Pocillopora</taxon>
    </lineage>
</organism>
<evidence type="ECO:0000313" key="1">
    <source>
        <dbReference type="EMBL" id="RMX59312.1"/>
    </source>
</evidence>
<dbReference type="InterPro" id="IPR036834">
    <property type="entry name" value="Bcl-2-like_sf"/>
</dbReference>
<proteinExistence type="predicted"/>
<dbReference type="Proteomes" id="UP000275408">
    <property type="component" value="Unassembled WGS sequence"/>
</dbReference>
<protein>
    <submittedName>
        <fullName evidence="1">Uncharacterized protein</fullName>
    </submittedName>
</protein>
<sequence>MERREINPLITHATVARNNFSRTTHQQLRSTLQFNSNPEENIHYVAQNLAWIGDQMEMRITSAQTRHTPRTIGRCLAAAGDKINWRYNPLARRHKTFLRLLWRSFSEQDDKGFAFVGVLLQAVYLAIHEVSLNL</sequence>
<reference evidence="1 2" key="1">
    <citation type="journal article" date="2018" name="Sci. Rep.">
        <title>Comparative analysis of the Pocillopora damicornis genome highlights role of immune system in coral evolution.</title>
        <authorList>
            <person name="Cunning R."/>
            <person name="Bay R.A."/>
            <person name="Gillette P."/>
            <person name="Baker A.C."/>
            <person name="Traylor-Knowles N."/>
        </authorList>
    </citation>
    <scope>NUCLEOTIDE SEQUENCE [LARGE SCALE GENOMIC DNA]</scope>
    <source>
        <strain evidence="1">RSMAS</strain>
        <tissue evidence="1">Whole animal</tissue>
    </source>
</reference>
<dbReference type="SUPFAM" id="SSF56854">
    <property type="entry name" value="Bcl-2 inhibitors of programmed cell death"/>
    <property type="match status" value="1"/>
</dbReference>
<comment type="caution">
    <text evidence="1">The sequence shown here is derived from an EMBL/GenBank/DDBJ whole genome shotgun (WGS) entry which is preliminary data.</text>
</comment>
<dbReference type="GO" id="GO:0042981">
    <property type="term" value="P:regulation of apoptotic process"/>
    <property type="evidence" value="ECO:0007669"/>
    <property type="project" value="InterPro"/>
</dbReference>
<gene>
    <name evidence="1" type="ORF">pdam_00011890</name>
</gene>
<dbReference type="EMBL" id="RCHS01000379">
    <property type="protein sequence ID" value="RMX59312.1"/>
    <property type="molecule type" value="Genomic_DNA"/>
</dbReference>
<keyword evidence="2" id="KW-1185">Reference proteome</keyword>